<dbReference type="CDD" id="cd17502">
    <property type="entry name" value="MFS_Azr1_MDR_like"/>
    <property type="match status" value="1"/>
</dbReference>
<comment type="subcellular location">
    <subcellularLocation>
        <location evidence="1">Membrane</location>
        <topology evidence="1">Multi-pass membrane protein</topology>
    </subcellularLocation>
</comment>
<feature type="transmembrane region" description="Helical" evidence="5">
    <location>
        <begin position="201"/>
        <end position="220"/>
    </location>
</feature>
<proteinExistence type="predicted"/>
<dbReference type="PROSITE" id="PS50850">
    <property type="entry name" value="MFS"/>
    <property type="match status" value="1"/>
</dbReference>
<evidence type="ECO:0000256" key="3">
    <source>
        <dbReference type="ARBA" id="ARBA00022989"/>
    </source>
</evidence>
<dbReference type="GO" id="GO:0005886">
    <property type="term" value="C:plasma membrane"/>
    <property type="evidence" value="ECO:0007669"/>
    <property type="project" value="TreeGrafter"/>
</dbReference>
<dbReference type="AlphaFoldDB" id="A0A6H0Y3X6"/>
<dbReference type="FunFam" id="1.20.1720.10:FF:000012">
    <property type="entry name" value="MFS toxin efflux pump (AflT)"/>
    <property type="match status" value="1"/>
</dbReference>
<keyword evidence="3 5" id="KW-1133">Transmembrane helix</keyword>
<feature type="transmembrane region" description="Helical" evidence="5">
    <location>
        <begin position="76"/>
        <end position="102"/>
    </location>
</feature>
<dbReference type="FunFam" id="1.20.1250.20:FF:000196">
    <property type="entry name" value="MFS toxin efflux pump (AflT)"/>
    <property type="match status" value="1"/>
</dbReference>
<feature type="transmembrane region" description="Helical" evidence="5">
    <location>
        <begin position="303"/>
        <end position="321"/>
    </location>
</feature>
<dbReference type="Gene3D" id="1.20.1720.10">
    <property type="entry name" value="Multidrug resistance protein D"/>
    <property type="match status" value="1"/>
</dbReference>
<dbReference type="PANTHER" id="PTHR23501:SF199">
    <property type="entry name" value="MFS EFFLUX TRANSPORTER INPD-RELATED"/>
    <property type="match status" value="1"/>
</dbReference>
<dbReference type="InterPro" id="IPR001958">
    <property type="entry name" value="Tet-R_TetA/multi-R_MdtG-like"/>
</dbReference>
<evidence type="ECO:0000256" key="5">
    <source>
        <dbReference type="SAM" id="Phobius"/>
    </source>
</evidence>
<dbReference type="GO" id="GO:0022857">
    <property type="term" value="F:transmembrane transporter activity"/>
    <property type="evidence" value="ECO:0007669"/>
    <property type="project" value="InterPro"/>
</dbReference>
<accession>A0A6H0Y3X6</accession>
<evidence type="ECO:0000256" key="1">
    <source>
        <dbReference type="ARBA" id="ARBA00004141"/>
    </source>
</evidence>
<feature type="transmembrane region" description="Helical" evidence="5">
    <location>
        <begin position="342"/>
        <end position="362"/>
    </location>
</feature>
<sequence length="577" mass="63122">MDYKGQNDHQRDWDRKAMGHFEMSIVKDMEEQTHQRHDTPSTFQETYLDEKASIVSMRQEEEVEDFTVVYPSTPRLIALCCGLAMIVFTVALDNTIIATAIPKITTTFNAVDDVGWYGASYLVTTTALQPTFGKVFQYFDVKWVYVSALVIFELGSVICAVASTSMILIVGRAVAGIGAAAIFSGSMTILGYSVPLEKRAIYLGIMSSMFGLASVVGPIMGGALTDNLSWRWCFWINLPFGTVSFVAICVFFKNPRLKNACKPLKQKIKEMDLVGSALFIGAIVCLLLALQWGGITYPWSEPKVMGCLIAFAIMFVLFLGIQYKLGDAAVMPPRVLVGNRTVATSAIFTMLFAMAMYTHIFYLPFYFQAVKGVSAEQSGINVIPFLIALTIAGICVGAFITLVGYYCPPLYVGSAIFCVGSGLLYTLTPESTSAQWIGYQIVAGFGVGMVVQVPFIAMQATLKEDDMPIGNAVAAFFNTFGGAIGLAIDQNIFATTLKQAVVDYLYDVNPFLLLKAGTTEIYEYIPAEQIPKVLFAYNYTITTVFIMPIAVTLAAFFVGFCMKWKSVKGQNLLAAVG</sequence>
<organism evidence="7 8">
    <name type="scientific">Peltaster fructicola</name>
    <dbReference type="NCBI Taxonomy" id="286661"/>
    <lineage>
        <taxon>Eukaryota</taxon>
        <taxon>Fungi</taxon>
        <taxon>Dikarya</taxon>
        <taxon>Ascomycota</taxon>
        <taxon>Pezizomycotina</taxon>
        <taxon>Dothideomycetes</taxon>
        <taxon>Dothideomycetes incertae sedis</taxon>
        <taxon>Peltaster</taxon>
    </lineage>
</organism>
<feature type="transmembrane region" description="Helical" evidence="5">
    <location>
        <begin position="175"/>
        <end position="194"/>
    </location>
</feature>
<feature type="transmembrane region" description="Helical" evidence="5">
    <location>
        <begin position="469"/>
        <end position="488"/>
    </location>
</feature>
<feature type="transmembrane region" description="Helical" evidence="5">
    <location>
        <begin position="382"/>
        <end position="403"/>
    </location>
</feature>
<dbReference type="PRINTS" id="PR01035">
    <property type="entry name" value="TCRTETA"/>
</dbReference>
<feature type="transmembrane region" description="Helical" evidence="5">
    <location>
        <begin position="434"/>
        <end position="457"/>
    </location>
</feature>
<name>A0A6H0Y3X6_9PEZI</name>
<keyword evidence="2 5" id="KW-0812">Transmembrane</keyword>
<reference evidence="7 8" key="1">
    <citation type="journal article" date="2016" name="Sci. Rep.">
        <title>Peltaster fructicola genome reveals evolution from an invasive phytopathogen to an ectophytic parasite.</title>
        <authorList>
            <person name="Xu C."/>
            <person name="Chen H."/>
            <person name="Gleason M.L."/>
            <person name="Xu J.R."/>
            <person name="Liu H."/>
            <person name="Zhang R."/>
            <person name="Sun G."/>
        </authorList>
    </citation>
    <scope>NUCLEOTIDE SEQUENCE [LARGE SCALE GENOMIC DNA]</scope>
    <source>
        <strain evidence="7 8">LNHT1506</strain>
    </source>
</reference>
<evidence type="ECO:0000313" key="7">
    <source>
        <dbReference type="EMBL" id="QIX01703.1"/>
    </source>
</evidence>
<dbReference type="Gene3D" id="1.20.1250.20">
    <property type="entry name" value="MFS general substrate transporter like domains"/>
    <property type="match status" value="1"/>
</dbReference>
<dbReference type="Pfam" id="PF07690">
    <property type="entry name" value="MFS_1"/>
    <property type="match status" value="1"/>
</dbReference>
<dbReference type="InterPro" id="IPR020846">
    <property type="entry name" value="MFS_dom"/>
</dbReference>
<evidence type="ECO:0000256" key="4">
    <source>
        <dbReference type="ARBA" id="ARBA00023136"/>
    </source>
</evidence>
<evidence type="ECO:0000256" key="2">
    <source>
        <dbReference type="ARBA" id="ARBA00022692"/>
    </source>
</evidence>
<dbReference type="InterPro" id="IPR036259">
    <property type="entry name" value="MFS_trans_sf"/>
</dbReference>
<feature type="transmembrane region" description="Helical" evidence="5">
    <location>
        <begin position="410"/>
        <end position="428"/>
    </location>
</feature>
<feature type="transmembrane region" description="Helical" evidence="5">
    <location>
        <begin position="114"/>
        <end position="132"/>
    </location>
</feature>
<evidence type="ECO:0000313" key="8">
    <source>
        <dbReference type="Proteomes" id="UP000503462"/>
    </source>
</evidence>
<keyword evidence="4 5" id="KW-0472">Membrane</keyword>
<dbReference type="InterPro" id="IPR011701">
    <property type="entry name" value="MFS"/>
</dbReference>
<keyword evidence="8" id="KW-1185">Reference proteome</keyword>
<protein>
    <recommendedName>
        <fullName evidence="6">Major facilitator superfamily (MFS) profile domain-containing protein</fullName>
    </recommendedName>
</protein>
<dbReference type="OrthoDB" id="10021397at2759"/>
<dbReference type="Proteomes" id="UP000503462">
    <property type="component" value="Chromosome 5"/>
</dbReference>
<dbReference type="EMBL" id="CP051143">
    <property type="protein sequence ID" value="QIX01703.1"/>
    <property type="molecule type" value="Genomic_DNA"/>
</dbReference>
<feature type="transmembrane region" description="Helical" evidence="5">
    <location>
        <begin position="536"/>
        <end position="560"/>
    </location>
</feature>
<feature type="transmembrane region" description="Helical" evidence="5">
    <location>
        <begin position="144"/>
        <end position="169"/>
    </location>
</feature>
<evidence type="ECO:0000259" key="6">
    <source>
        <dbReference type="PROSITE" id="PS50850"/>
    </source>
</evidence>
<feature type="transmembrane region" description="Helical" evidence="5">
    <location>
        <begin position="232"/>
        <end position="252"/>
    </location>
</feature>
<feature type="transmembrane region" description="Helical" evidence="5">
    <location>
        <begin position="273"/>
        <end position="297"/>
    </location>
</feature>
<dbReference type="PANTHER" id="PTHR23501">
    <property type="entry name" value="MAJOR FACILITATOR SUPERFAMILY"/>
    <property type="match status" value="1"/>
</dbReference>
<feature type="domain" description="Major facilitator superfamily (MFS) profile" evidence="6">
    <location>
        <begin position="79"/>
        <end position="567"/>
    </location>
</feature>
<gene>
    <name evidence="7" type="ORF">AMS68_007220</name>
</gene>
<dbReference type="SUPFAM" id="SSF103473">
    <property type="entry name" value="MFS general substrate transporter"/>
    <property type="match status" value="2"/>
</dbReference>